<dbReference type="Gramene" id="TraesPARA_EIv1.0_1957750.1">
    <property type="protein sequence ID" value="TraesPARA_EIv1.0_1957750.1.CDS1"/>
    <property type="gene ID" value="TraesPARA_EIv1.0_1957750"/>
</dbReference>
<dbReference type="EnsemblPlants" id="TraesCS6B02G296600.1">
    <property type="protein sequence ID" value="TraesCS6B02G296600.1.cds1"/>
    <property type="gene ID" value="TraesCS6B02G296600"/>
</dbReference>
<dbReference type="Gramene" id="TraesCS6B03G0854000.1">
    <property type="protein sequence ID" value="TraesCS6B03G0854000.1.CDS1"/>
    <property type="gene ID" value="TraesCS6B03G0854000"/>
</dbReference>
<dbReference type="Gramene" id="TraesWEE_scaffold_002807_01G000300.1">
    <property type="protein sequence ID" value="TraesWEE_scaffold_002807_01G000300.1"/>
    <property type="gene ID" value="TraesWEE_scaffold_002807_01G000300"/>
</dbReference>
<keyword evidence="2" id="KW-1185">Reference proteome</keyword>
<proteinExistence type="predicted"/>
<sequence>MGKVVFGAYHLQCKLFVSEETFDWRVLARGNTQLFSLVNCT</sequence>
<dbReference type="AlphaFoldDB" id="A0A341XGI3"/>
<reference evidence="1" key="1">
    <citation type="submission" date="2018-08" db="EMBL/GenBank/DDBJ databases">
        <authorList>
            <person name="Rossello M."/>
        </authorList>
    </citation>
    <scope>NUCLEOTIDE SEQUENCE [LARGE SCALE GENOMIC DNA]</scope>
    <source>
        <strain evidence="1">cv. Chinese Spring</strain>
    </source>
</reference>
<dbReference type="Gramene" id="TraesCS6B02G296600.1">
    <property type="protein sequence ID" value="TraesCS6B02G296600.1.cds1"/>
    <property type="gene ID" value="TraesCS6B02G296600"/>
</dbReference>
<dbReference type="Gramene" id="TraesWEE_scaffold_057504_01G000300.1">
    <property type="protein sequence ID" value="TraesWEE_scaffold_057504_01G000300.1"/>
    <property type="gene ID" value="TraesWEE_scaffold_057504_01G000300"/>
</dbReference>
<dbReference type="Gramene" id="TraesWEE_scaffold_051849_01G000300.1">
    <property type="protein sequence ID" value="TraesWEE_scaffold_051849_01G000300.1"/>
    <property type="gene ID" value="TraesWEE_scaffold_051849_01G000300"/>
</dbReference>
<dbReference type="OrthoDB" id="619105at2759"/>
<dbReference type="Gramene" id="TraesCLE_scaffold_073760_01G000300.1">
    <property type="protein sequence ID" value="TraesCLE_scaffold_073760_01G000300.1"/>
    <property type="gene ID" value="TraesCLE_scaffold_073760_01G000300"/>
</dbReference>
<dbReference type="Gramene" id="TraesCS6D03G0604000.1">
    <property type="protein sequence ID" value="TraesCS6D03G0604000.1.CDS1"/>
    <property type="gene ID" value="TraesCS6D03G0604000"/>
</dbReference>
<dbReference type="Gramene" id="TraesRN6B0100832600.1">
    <property type="protein sequence ID" value="TraesRN6B0100832600.1"/>
    <property type="gene ID" value="TraesRN6B0100832600"/>
</dbReference>
<dbReference type="Gramene" id="TraesROB_scaffold_050618_01G000100.1">
    <property type="protein sequence ID" value="TraesROB_scaffold_050618_01G000100.1"/>
    <property type="gene ID" value="TraesROB_scaffold_050618_01G000100"/>
</dbReference>
<dbReference type="Gramene" id="TraesCAD_scaffold_012817_01G000300.1">
    <property type="protein sequence ID" value="TraesCAD_scaffold_012817_01G000300.1"/>
    <property type="gene ID" value="TraesCAD_scaffold_012817_01G000300"/>
</dbReference>
<dbReference type="Gramene" id="TraesMAC6D03G03748990.1">
    <property type="protein sequence ID" value="TraesMAC6D03G03748990.1.CDS1"/>
    <property type="gene ID" value="TraesMAC6D03G03748990"/>
</dbReference>
<dbReference type="Gramene" id="TraesCS6A03G0720900.1">
    <property type="protein sequence ID" value="TraesCS6A03G0720900.1.CDS1"/>
    <property type="gene ID" value="TraesCS6A03G0720900"/>
</dbReference>
<evidence type="ECO:0000313" key="2">
    <source>
        <dbReference type="Proteomes" id="UP000019116"/>
    </source>
</evidence>
<name>A0A341XGI3_WHEAT</name>
<accession>A0A341XGI3</accession>
<dbReference type="Gramene" id="TraesCAD_scaffold_014071_01G000100.1">
    <property type="protein sequence ID" value="TraesCAD_scaffold_014071_01G000100.1"/>
    <property type="gene ID" value="TraesCAD_scaffold_014071_01G000100"/>
</dbReference>
<dbReference type="Gramene" id="TraesRN6A0100699300.1">
    <property type="protein sequence ID" value="TraesRN6A0100699300.1"/>
    <property type="gene ID" value="TraesRN6A0100699300"/>
</dbReference>
<dbReference type="Proteomes" id="UP000019116">
    <property type="component" value="Chromosome 6B"/>
</dbReference>
<organism evidence="1">
    <name type="scientific">Triticum aestivum</name>
    <name type="common">Wheat</name>
    <dbReference type="NCBI Taxonomy" id="4565"/>
    <lineage>
        <taxon>Eukaryota</taxon>
        <taxon>Viridiplantae</taxon>
        <taxon>Streptophyta</taxon>
        <taxon>Embryophyta</taxon>
        <taxon>Tracheophyta</taxon>
        <taxon>Spermatophyta</taxon>
        <taxon>Magnoliopsida</taxon>
        <taxon>Liliopsida</taxon>
        <taxon>Poales</taxon>
        <taxon>Poaceae</taxon>
        <taxon>BOP clade</taxon>
        <taxon>Pooideae</taxon>
        <taxon>Triticodae</taxon>
        <taxon>Triticeae</taxon>
        <taxon>Triticinae</taxon>
        <taxon>Triticum</taxon>
    </lineage>
</organism>
<evidence type="ECO:0000313" key="1">
    <source>
        <dbReference type="EnsemblPlants" id="TraesCS6B02G296600.1.cds1"/>
    </source>
</evidence>
<dbReference type="Proteomes" id="UP000019116">
    <property type="component" value="Chromosome 6D"/>
</dbReference>
<dbReference type="Proteomes" id="UP000019116">
    <property type="component" value="Chromosome 6A"/>
</dbReference>
<dbReference type="Gramene" id="TraesPARA_EIv1.0_2077080.1">
    <property type="protein sequence ID" value="TraesPARA_EIv1.0_2077080.1.CDS1"/>
    <property type="gene ID" value="TraesPARA_EIv1.0_2077080"/>
</dbReference>
<dbReference type="Gramene" id="TraesROB_scaffold_011047_01G000100.1">
    <property type="protein sequence ID" value="TraesROB_scaffold_011047_01G000100.1"/>
    <property type="gene ID" value="TraesROB_scaffold_011047_01G000100"/>
</dbReference>
<dbReference type="Gramene" id="TraesCAD_scaffold_068536_01G000300.1">
    <property type="protein sequence ID" value="TraesCAD_scaffold_068536_01G000300.1"/>
    <property type="gene ID" value="TraesCAD_scaffold_068536_01G000300"/>
</dbReference>
<dbReference type="Gramene" id="TraesCS6A02G269300.1">
    <property type="protein sequence ID" value="TraesCS6A02G269300.1.cds1"/>
    <property type="gene ID" value="TraesCS6A02G269300"/>
</dbReference>
<protein>
    <submittedName>
        <fullName evidence="1">Uncharacterized protein</fullName>
    </submittedName>
</protein>
<dbReference type="Gramene" id="TraesSTA6D03G03744080.1">
    <property type="protein sequence ID" value="TraesSTA6D03G03744080.1.CDS1"/>
    <property type="gene ID" value="TraesSTA6D03G03744080"/>
</dbReference>
<dbReference type="Gramene" id="TraesPARA_EIv1.0_2154510.1">
    <property type="protein sequence ID" value="TraesPARA_EIv1.0_2154510.1.CDS1"/>
    <property type="gene ID" value="TraesPARA_EIv1.0_2154510"/>
</dbReference>
<dbReference type="Gramene" id="TraesLAC6A03G03321060.1">
    <property type="protein sequence ID" value="TraesLAC6A03G03321060.1.CDS1"/>
    <property type="gene ID" value="TraesLAC6A03G03321060"/>
</dbReference>
<dbReference type="Gramene" id="TraesCS6D02G245600.1">
    <property type="protein sequence ID" value="TraesCS6D02G245600.1.cds1"/>
    <property type="gene ID" value="TraesCS6D02G245600"/>
</dbReference>
<dbReference type="EnsemblPlants" id="TraesCS6A02G269300.1">
    <property type="protein sequence ID" value="TraesCS6A02G269300.1.cds1"/>
    <property type="gene ID" value="TraesCS6A02G269300"/>
</dbReference>
<dbReference type="Gramene" id="TraesRN6D0100639500.1">
    <property type="protein sequence ID" value="TraesRN6D0100639500.1"/>
    <property type="gene ID" value="TraesRN6D0100639500"/>
</dbReference>
<dbReference type="Gramene" id="TraesCLE_scaffold_003011_01G000300.1">
    <property type="protein sequence ID" value="TraesCLE_scaffold_003011_01G000300.1"/>
    <property type="gene ID" value="TraesCLE_scaffold_003011_01G000300"/>
</dbReference>
<dbReference type="EnsemblPlants" id="TraesCS6D02G245600.1">
    <property type="protein sequence ID" value="TraesCS6D02G245600.1.cds1"/>
    <property type="gene ID" value="TraesCS6D02G245600"/>
</dbReference>
<reference evidence="1" key="2">
    <citation type="submission" date="2018-10" db="UniProtKB">
        <authorList>
            <consortium name="EnsemblPlants"/>
        </authorList>
    </citation>
    <scope>IDENTIFICATION</scope>
</reference>
<dbReference type="Gramene" id="TraesCLE_scaffold_008232_01G000100.1">
    <property type="protein sequence ID" value="TraesCLE_scaffold_008232_01G000100.1"/>
    <property type="gene ID" value="TraesCLE_scaffold_008232_01G000100"/>
</dbReference>
<dbReference type="Gramene" id="TraesROB_scaffold_055654_01G000100.1">
    <property type="protein sequence ID" value="TraesROB_scaffold_055654_01G000100.1"/>
    <property type="gene ID" value="TraesROB_scaffold_055654_01G000100"/>
</dbReference>
<dbReference type="Gramene" id="TraesARI6B03G03529420.1">
    <property type="protein sequence ID" value="TraesARI6B03G03529420.1.CDS1"/>
    <property type="gene ID" value="TraesARI6B03G03529420"/>
</dbReference>